<evidence type="ECO:0000256" key="11">
    <source>
        <dbReference type="ARBA" id="ARBA00023012"/>
    </source>
</evidence>
<dbReference type="InterPro" id="IPR029016">
    <property type="entry name" value="GAF-like_dom_sf"/>
</dbReference>
<dbReference type="InterPro" id="IPR014729">
    <property type="entry name" value="Rossmann-like_a/b/a_fold"/>
</dbReference>
<dbReference type="Gene3D" id="3.40.50.620">
    <property type="entry name" value="HUPs"/>
    <property type="match status" value="1"/>
</dbReference>
<dbReference type="GO" id="GO:0005737">
    <property type="term" value="C:cytoplasm"/>
    <property type="evidence" value="ECO:0007669"/>
    <property type="project" value="UniProtKB-ARBA"/>
</dbReference>
<dbReference type="Pfam" id="PF02518">
    <property type="entry name" value="HATPase_c"/>
    <property type="match status" value="1"/>
</dbReference>
<dbReference type="Gene3D" id="3.30.450.40">
    <property type="match status" value="1"/>
</dbReference>
<dbReference type="EC" id="2.7.13.3" evidence="3"/>
<keyword evidence="9" id="KW-0067">ATP-binding</keyword>
<evidence type="ECO:0000256" key="4">
    <source>
        <dbReference type="ARBA" id="ARBA00022553"/>
    </source>
</evidence>
<dbReference type="Pfam" id="PF13493">
    <property type="entry name" value="DUF4118"/>
    <property type="match status" value="1"/>
</dbReference>
<dbReference type="InterPro" id="IPR036097">
    <property type="entry name" value="HisK_dim/P_sf"/>
</dbReference>
<gene>
    <name evidence="15" type="ORF">M8523_30330</name>
</gene>
<dbReference type="GO" id="GO:0005886">
    <property type="term" value="C:plasma membrane"/>
    <property type="evidence" value="ECO:0007669"/>
    <property type="project" value="TreeGrafter"/>
</dbReference>
<evidence type="ECO:0000256" key="1">
    <source>
        <dbReference type="ARBA" id="ARBA00000085"/>
    </source>
</evidence>
<dbReference type="PRINTS" id="PR00344">
    <property type="entry name" value="BCTRLSENSOR"/>
</dbReference>
<comment type="subcellular location">
    <subcellularLocation>
        <location evidence="2">Membrane</location>
        <topology evidence="2">Multi-pass membrane protein</topology>
    </subcellularLocation>
</comment>
<evidence type="ECO:0000256" key="9">
    <source>
        <dbReference type="ARBA" id="ARBA00022840"/>
    </source>
</evidence>
<dbReference type="CDD" id="cd01987">
    <property type="entry name" value="USP_KdpD-like"/>
    <property type="match status" value="1"/>
</dbReference>
<evidence type="ECO:0000256" key="13">
    <source>
        <dbReference type="SAM" id="Phobius"/>
    </source>
</evidence>
<dbReference type="PANTHER" id="PTHR45569:SF1">
    <property type="entry name" value="SENSOR PROTEIN KDPD"/>
    <property type="match status" value="1"/>
</dbReference>
<keyword evidence="16" id="KW-1185">Reference proteome</keyword>
<dbReference type="InterPro" id="IPR003661">
    <property type="entry name" value="HisK_dim/P_dom"/>
</dbReference>
<dbReference type="InterPro" id="IPR036890">
    <property type="entry name" value="HATPase_C_sf"/>
</dbReference>
<dbReference type="InterPro" id="IPR052023">
    <property type="entry name" value="Histidine_kinase_KdpD"/>
</dbReference>
<evidence type="ECO:0000313" key="15">
    <source>
        <dbReference type="EMBL" id="MCW6512225.1"/>
    </source>
</evidence>
<dbReference type="RefSeq" id="WP_282588601.1">
    <property type="nucleotide sequence ID" value="NZ_JAMOIM010000043.1"/>
</dbReference>
<accession>A0AA41Z3Q6</accession>
<dbReference type="SUPFAM" id="SSF55781">
    <property type="entry name" value="GAF domain-like"/>
    <property type="match status" value="1"/>
</dbReference>
<dbReference type="InterPro" id="IPR038318">
    <property type="entry name" value="KdpD_sf"/>
</dbReference>
<dbReference type="SUPFAM" id="SSF52402">
    <property type="entry name" value="Adenine nucleotide alpha hydrolases-like"/>
    <property type="match status" value="1"/>
</dbReference>
<keyword evidence="7" id="KW-0547">Nucleotide-binding</keyword>
<dbReference type="InterPro" id="IPR003594">
    <property type="entry name" value="HATPase_dom"/>
</dbReference>
<evidence type="ECO:0000313" key="16">
    <source>
        <dbReference type="Proteomes" id="UP001165667"/>
    </source>
</evidence>
<feature type="domain" description="Histidine kinase" evidence="14">
    <location>
        <begin position="674"/>
        <end position="892"/>
    </location>
</feature>
<dbReference type="SMART" id="SM00387">
    <property type="entry name" value="HATPase_c"/>
    <property type="match status" value="1"/>
</dbReference>
<keyword evidence="5" id="KW-0808">Transferase</keyword>
<evidence type="ECO:0000259" key="14">
    <source>
        <dbReference type="PROSITE" id="PS50109"/>
    </source>
</evidence>
<dbReference type="GO" id="GO:0000155">
    <property type="term" value="F:phosphorelay sensor kinase activity"/>
    <property type="evidence" value="ECO:0007669"/>
    <property type="project" value="InterPro"/>
</dbReference>
<dbReference type="CDD" id="cd00075">
    <property type="entry name" value="HATPase"/>
    <property type="match status" value="1"/>
</dbReference>
<dbReference type="Proteomes" id="UP001165667">
    <property type="component" value="Unassembled WGS sequence"/>
</dbReference>
<feature type="transmembrane region" description="Helical" evidence="13">
    <location>
        <begin position="475"/>
        <end position="495"/>
    </location>
</feature>
<sequence length="916" mass="99059">MTPASHTRPNPDSLLAAARQEGRGRLKVFLGAAPGVGKTYAMLSGARRLQAARFDVVVGVVETHGRVETEAVLDGLEVLPRQSVAYKGTQLSEFDLDAALARRPALLIVDELAHTNAEECRHPKRYLDVEELLAAGIDVWTAVNIQHLESLSDVVSRITGVLVRETVPDTVIDKADEVVVVDITPAELITRLSEGRIYLPENAKRAAGGFFKPGNLTALRELALRRTAESVDHQMVDHLRRNAIEGAWPTAERILVCVGSDPSSERVVRAASRLANGLNAAWVAVTLERSDFEMTDAVALGRIDEAMRLAERLGADTARLSGPDLPDEILRFARRENITQIVIGRSSPTFWARVRGRSLSGMLLRRASDIAVHVVVGERTAKVARRRLWPARNTLAIGLTAALGSVGAAVLVGMLASRYLSLPNLSMIFLAAVLGCAVTVGQWPAIAAAILSFLAYNFFFIPPIFSFSIATPYEFFTLIIFLLVGMVTGGLAGRVRDQANAARARMKTMQSLYDVSRKLSATVSMEDVLWVLARQTAGAIRGQVVMLLCESDGPEAGELTIKAAFPPEDTLQPSEWAAARWAFSRTEVAGWRTGTLPNAFYQFHPIRTSSGTIGTIGISPSDRGKPLSAEEERAFAALLDQGALAIERAILVVDARRGEALAERERLQTTLLSSISHDLRTPLSSILGSATSLREYGGRMEQADRDDLVLTIVEEARRLTRFVANLLDMTRVESGSLALRRDWIETADVIMAAVTRSRKSFPSRIVETRVPATELPVGGDPMLFEQVLFNILDNADKYAEPGTPTVVVAEARAERVIVTIEDEGRGIPAADLDRVFEKFTRLGSGDGRPAGTGLGLAIAKGVVEAMGGTIRAESPARAGRGTRITIALPVAEPSAAKFPAAEEEQALAGVALHSRR</sequence>
<evidence type="ECO:0000256" key="6">
    <source>
        <dbReference type="ARBA" id="ARBA00022692"/>
    </source>
</evidence>
<dbReference type="CDD" id="cd00082">
    <property type="entry name" value="HisKA"/>
    <property type="match status" value="1"/>
</dbReference>
<proteinExistence type="predicted"/>
<keyword evidence="11" id="KW-0902">Two-component regulatory system</keyword>
<keyword evidence="10 13" id="KW-1133">Transmembrane helix</keyword>
<dbReference type="Gene3D" id="3.30.565.10">
    <property type="entry name" value="Histidine kinase-like ATPase, C-terminal domain"/>
    <property type="match status" value="1"/>
</dbReference>
<feature type="transmembrane region" description="Helical" evidence="13">
    <location>
        <begin position="422"/>
        <end position="440"/>
    </location>
</feature>
<evidence type="ECO:0000256" key="5">
    <source>
        <dbReference type="ARBA" id="ARBA00022679"/>
    </source>
</evidence>
<dbReference type="InterPro" id="IPR025201">
    <property type="entry name" value="KdpD_TM"/>
</dbReference>
<dbReference type="GO" id="GO:0005524">
    <property type="term" value="F:ATP binding"/>
    <property type="evidence" value="ECO:0007669"/>
    <property type="project" value="UniProtKB-KW"/>
</dbReference>
<name>A0AA41Z3Q6_9HYPH</name>
<dbReference type="SMART" id="SM00388">
    <property type="entry name" value="HisKA"/>
    <property type="match status" value="1"/>
</dbReference>
<dbReference type="EMBL" id="JAMOIM010000043">
    <property type="protein sequence ID" value="MCW6512225.1"/>
    <property type="molecule type" value="Genomic_DNA"/>
</dbReference>
<evidence type="ECO:0000256" key="12">
    <source>
        <dbReference type="ARBA" id="ARBA00023136"/>
    </source>
</evidence>
<reference evidence="15" key="1">
    <citation type="submission" date="2022-05" db="EMBL/GenBank/DDBJ databases">
        <authorList>
            <person name="Pankratov T."/>
        </authorList>
    </citation>
    <scope>NUCLEOTIDE SEQUENCE</scope>
    <source>
        <strain evidence="15">BP6-180914</strain>
    </source>
</reference>
<dbReference type="PANTHER" id="PTHR45569">
    <property type="entry name" value="SENSOR PROTEIN KDPD"/>
    <property type="match status" value="1"/>
</dbReference>
<keyword evidence="6 13" id="KW-0812">Transmembrane</keyword>
<dbReference type="Pfam" id="PF00512">
    <property type="entry name" value="HisKA"/>
    <property type="match status" value="1"/>
</dbReference>
<feature type="transmembrane region" description="Helical" evidence="13">
    <location>
        <begin position="395"/>
        <end position="416"/>
    </location>
</feature>
<dbReference type="PROSITE" id="PS50109">
    <property type="entry name" value="HIS_KIN"/>
    <property type="match status" value="1"/>
</dbReference>
<comment type="caution">
    <text evidence="15">The sequence shown here is derived from an EMBL/GenBank/DDBJ whole genome shotgun (WGS) entry which is preliminary data.</text>
</comment>
<feature type="transmembrane region" description="Helical" evidence="13">
    <location>
        <begin position="447"/>
        <end position="469"/>
    </location>
</feature>
<keyword evidence="12 13" id="KW-0472">Membrane</keyword>
<dbReference type="SUPFAM" id="SSF47384">
    <property type="entry name" value="Homodimeric domain of signal transducing histidine kinase"/>
    <property type="match status" value="1"/>
</dbReference>
<dbReference type="FunFam" id="3.40.50.300:FF:000483">
    <property type="entry name" value="Sensor histidine kinase KdpD"/>
    <property type="match status" value="1"/>
</dbReference>
<evidence type="ECO:0000256" key="10">
    <source>
        <dbReference type="ARBA" id="ARBA00022989"/>
    </source>
</evidence>
<dbReference type="InterPro" id="IPR004358">
    <property type="entry name" value="Sig_transdc_His_kin-like_C"/>
</dbReference>
<dbReference type="InterPro" id="IPR027417">
    <property type="entry name" value="P-loop_NTPase"/>
</dbReference>
<dbReference type="Gene3D" id="3.40.50.300">
    <property type="entry name" value="P-loop containing nucleotide triphosphate hydrolases"/>
    <property type="match status" value="1"/>
</dbReference>
<dbReference type="Gene3D" id="1.20.120.620">
    <property type="entry name" value="Backbone structure of the membrane domain of e. Coli histidine kinase receptor kdpd"/>
    <property type="match status" value="1"/>
</dbReference>
<keyword evidence="8 15" id="KW-0418">Kinase</keyword>
<evidence type="ECO:0000256" key="8">
    <source>
        <dbReference type="ARBA" id="ARBA00022777"/>
    </source>
</evidence>
<dbReference type="AlphaFoldDB" id="A0AA41Z3Q6"/>
<dbReference type="InterPro" id="IPR003852">
    <property type="entry name" value="Sig_transdc_His_kinase_KdpD_N"/>
</dbReference>
<evidence type="ECO:0000256" key="7">
    <source>
        <dbReference type="ARBA" id="ARBA00022741"/>
    </source>
</evidence>
<evidence type="ECO:0000256" key="2">
    <source>
        <dbReference type="ARBA" id="ARBA00004141"/>
    </source>
</evidence>
<protein>
    <recommendedName>
        <fullName evidence="3">histidine kinase</fullName>
        <ecNumber evidence="3">2.7.13.3</ecNumber>
    </recommendedName>
</protein>
<dbReference type="Gene3D" id="1.10.287.130">
    <property type="match status" value="1"/>
</dbReference>
<keyword evidence="4" id="KW-0597">Phosphoprotein</keyword>
<dbReference type="Pfam" id="PF02702">
    <property type="entry name" value="KdpD"/>
    <property type="match status" value="1"/>
</dbReference>
<organism evidence="15 16">
    <name type="scientific">Lichenifustis flavocetrariae</name>
    <dbReference type="NCBI Taxonomy" id="2949735"/>
    <lineage>
        <taxon>Bacteria</taxon>
        <taxon>Pseudomonadati</taxon>
        <taxon>Pseudomonadota</taxon>
        <taxon>Alphaproteobacteria</taxon>
        <taxon>Hyphomicrobiales</taxon>
        <taxon>Lichenihabitantaceae</taxon>
        <taxon>Lichenifustis</taxon>
    </lineage>
</organism>
<comment type="catalytic activity">
    <reaction evidence="1">
        <text>ATP + protein L-histidine = ADP + protein N-phospho-L-histidine.</text>
        <dbReference type="EC" id="2.7.13.3"/>
    </reaction>
</comment>
<dbReference type="InterPro" id="IPR005467">
    <property type="entry name" value="His_kinase_dom"/>
</dbReference>
<evidence type="ECO:0000256" key="3">
    <source>
        <dbReference type="ARBA" id="ARBA00012438"/>
    </source>
</evidence>
<dbReference type="SUPFAM" id="SSF55874">
    <property type="entry name" value="ATPase domain of HSP90 chaperone/DNA topoisomerase II/histidine kinase"/>
    <property type="match status" value="1"/>
</dbReference>